<evidence type="ECO:0000313" key="3">
    <source>
        <dbReference type="Proteomes" id="UP001595912"/>
    </source>
</evidence>
<dbReference type="EMBL" id="JBHSIU010000130">
    <property type="protein sequence ID" value="MFC5007787.1"/>
    <property type="molecule type" value="Genomic_DNA"/>
</dbReference>
<proteinExistence type="predicted"/>
<evidence type="ECO:0000313" key="2">
    <source>
        <dbReference type="EMBL" id="MFC5007787.1"/>
    </source>
</evidence>
<evidence type="ECO:0000256" key="1">
    <source>
        <dbReference type="SAM" id="MobiDB-lite"/>
    </source>
</evidence>
<name>A0ABV9WJR7_9ACTN</name>
<keyword evidence="3" id="KW-1185">Reference proteome</keyword>
<gene>
    <name evidence="2" type="ORF">ACFPIJ_59515</name>
</gene>
<feature type="region of interest" description="Disordered" evidence="1">
    <location>
        <begin position="50"/>
        <end position="83"/>
    </location>
</feature>
<organism evidence="2 3">
    <name type="scientific">Dactylosporangium cerinum</name>
    <dbReference type="NCBI Taxonomy" id="1434730"/>
    <lineage>
        <taxon>Bacteria</taxon>
        <taxon>Bacillati</taxon>
        <taxon>Actinomycetota</taxon>
        <taxon>Actinomycetes</taxon>
        <taxon>Micromonosporales</taxon>
        <taxon>Micromonosporaceae</taxon>
        <taxon>Dactylosporangium</taxon>
    </lineage>
</organism>
<dbReference type="RefSeq" id="WP_380128429.1">
    <property type="nucleotide sequence ID" value="NZ_JBHSIU010000130.1"/>
</dbReference>
<comment type="caution">
    <text evidence="2">The sequence shown here is derived from an EMBL/GenBank/DDBJ whole genome shotgun (WGS) entry which is preliminary data.</text>
</comment>
<accession>A0ABV9WJR7</accession>
<sequence>MATPATEPPADRIAELLHRELRTARSAAMDEGTSPDEITADLTERVRRLRRLNDAGWRPGTTPPDGEARDAAGDTRPGGPAAS</sequence>
<dbReference type="Proteomes" id="UP001595912">
    <property type="component" value="Unassembled WGS sequence"/>
</dbReference>
<reference evidence="3" key="1">
    <citation type="journal article" date="2019" name="Int. J. Syst. Evol. Microbiol.">
        <title>The Global Catalogue of Microorganisms (GCM) 10K type strain sequencing project: providing services to taxonomists for standard genome sequencing and annotation.</title>
        <authorList>
            <consortium name="The Broad Institute Genomics Platform"/>
            <consortium name="The Broad Institute Genome Sequencing Center for Infectious Disease"/>
            <person name="Wu L."/>
            <person name="Ma J."/>
        </authorList>
    </citation>
    <scope>NUCLEOTIDE SEQUENCE [LARGE SCALE GENOMIC DNA]</scope>
    <source>
        <strain evidence="3">CGMCC 4.7152</strain>
    </source>
</reference>
<protein>
    <submittedName>
        <fullName evidence="2">Uncharacterized protein</fullName>
    </submittedName>
</protein>